<keyword evidence="2" id="KW-0648">Protein biosynthesis</keyword>
<accession>A0ABY5VGL8</accession>
<feature type="domain" description="Sporulation initiation factor Spo0A C-terminal" evidence="1">
    <location>
        <begin position="4"/>
        <end position="101"/>
    </location>
</feature>
<dbReference type="InterPro" id="IPR036388">
    <property type="entry name" value="WH-like_DNA-bd_sf"/>
</dbReference>
<organism evidence="2 3">
    <name type="scientific">Ruminococcus gauvreauii</name>
    <dbReference type="NCBI Taxonomy" id="438033"/>
    <lineage>
        <taxon>Bacteria</taxon>
        <taxon>Bacillati</taxon>
        <taxon>Bacillota</taxon>
        <taxon>Clostridia</taxon>
        <taxon>Eubacteriales</taxon>
        <taxon>Oscillospiraceae</taxon>
        <taxon>Ruminococcus</taxon>
    </lineage>
</organism>
<evidence type="ECO:0000259" key="1">
    <source>
        <dbReference type="Pfam" id="PF08769"/>
    </source>
</evidence>
<dbReference type="SUPFAM" id="SSF46894">
    <property type="entry name" value="C-terminal effector domain of the bipartite response regulators"/>
    <property type="match status" value="1"/>
</dbReference>
<protein>
    <submittedName>
        <fullName evidence="2">Sporulation initiation factor Spo0A C-terminal domain-containing protein</fullName>
    </submittedName>
</protein>
<proteinExistence type="predicted"/>
<evidence type="ECO:0000313" key="3">
    <source>
        <dbReference type="Proteomes" id="UP001060164"/>
    </source>
</evidence>
<gene>
    <name evidence="2" type="ORF">NQ502_14835</name>
</gene>
<dbReference type="Gene3D" id="1.10.10.10">
    <property type="entry name" value="Winged helix-like DNA-binding domain superfamily/Winged helix DNA-binding domain"/>
    <property type="match status" value="1"/>
</dbReference>
<keyword evidence="3" id="KW-1185">Reference proteome</keyword>
<evidence type="ECO:0000313" key="2">
    <source>
        <dbReference type="EMBL" id="UWP58638.1"/>
    </source>
</evidence>
<dbReference type="Proteomes" id="UP001060164">
    <property type="component" value="Chromosome"/>
</dbReference>
<dbReference type="Pfam" id="PF08769">
    <property type="entry name" value="Spo0A_C"/>
    <property type="match status" value="1"/>
</dbReference>
<reference evidence="2" key="1">
    <citation type="journal article" date="2022" name="Cell">
        <title>Design, construction, and in vivo augmentation of a complex gut microbiome.</title>
        <authorList>
            <person name="Cheng A.G."/>
            <person name="Ho P.Y."/>
            <person name="Aranda-Diaz A."/>
            <person name="Jain S."/>
            <person name="Yu F.B."/>
            <person name="Meng X."/>
            <person name="Wang M."/>
            <person name="Iakiviak M."/>
            <person name="Nagashima K."/>
            <person name="Zhao A."/>
            <person name="Murugkar P."/>
            <person name="Patil A."/>
            <person name="Atabakhsh K."/>
            <person name="Weakley A."/>
            <person name="Yan J."/>
            <person name="Brumbaugh A.R."/>
            <person name="Higginbottom S."/>
            <person name="Dimas A."/>
            <person name="Shiver A.L."/>
            <person name="Deutschbauer A."/>
            <person name="Neff N."/>
            <person name="Sonnenburg J.L."/>
            <person name="Huang K.C."/>
            <person name="Fischbach M.A."/>
        </authorList>
    </citation>
    <scope>NUCLEOTIDE SEQUENCE</scope>
    <source>
        <strain evidence="2">DSM 19829</strain>
    </source>
</reference>
<sequence length="108" mass="12821">MDRITQLIQKLGIRSTYCGYHYLHYAMTLCLRDENYLLHIWKYLYSDVALHYGKSRSSVEHALRTVVAACWNHGNREFLHEISGCRLEQCPTVGEFIEILFHWLETDK</sequence>
<dbReference type="InterPro" id="IPR016032">
    <property type="entry name" value="Sig_transdc_resp-reg_C-effctor"/>
</dbReference>
<keyword evidence="2" id="KW-0396">Initiation factor</keyword>
<name>A0ABY5VGL8_9FIRM</name>
<dbReference type="RefSeq" id="WP_028529388.1">
    <property type="nucleotide sequence ID" value="NZ_CABLBR010000023.1"/>
</dbReference>
<dbReference type="EMBL" id="CP102290">
    <property type="protein sequence ID" value="UWP58638.1"/>
    <property type="molecule type" value="Genomic_DNA"/>
</dbReference>
<dbReference type="GO" id="GO:0003743">
    <property type="term" value="F:translation initiation factor activity"/>
    <property type="evidence" value="ECO:0007669"/>
    <property type="project" value="UniProtKB-KW"/>
</dbReference>
<dbReference type="InterPro" id="IPR014879">
    <property type="entry name" value="Spo0A_C"/>
</dbReference>